<reference evidence="1 2" key="1">
    <citation type="journal article" date="2020" name="Fungal Divers.">
        <title>Resolving the Mortierellaceae phylogeny through synthesis of multi-gene phylogenetics and phylogenomics.</title>
        <authorList>
            <person name="Vandepol N."/>
            <person name="Liber J."/>
            <person name="Desiro A."/>
            <person name="Na H."/>
            <person name="Kennedy M."/>
            <person name="Barry K."/>
            <person name="Grigoriev I.V."/>
            <person name="Miller A.N."/>
            <person name="O'Donnell K."/>
            <person name="Stajich J.E."/>
            <person name="Bonito G."/>
        </authorList>
    </citation>
    <scope>NUCLEOTIDE SEQUENCE [LARGE SCALE GENOMIC DNA]</scope>
    <source>
        <strain evidence="1 2">AD045</strain>
    </source>
</reference>
<sequence length="108" mass="12362">MTVSLLPDRLSLLRFPREELEACSHAILKHLVFRTYRTRDEPLFSYIDNSLEISIFGEHRALSVDFPKNLCPGLEVSKHIYRALQVDNDDTFNSSRICTIVEPLAKAG</sequence>
<feature type="non-terminal residue" evidence="1">
    <location>
        <position position="108"/>
    </location>
</feature>
<comment type="caution">
    <text evidence="1">The sequence shown here is derived from an EMBL/GenBank/DDBJ whole genome shotgun (WGS) entry which is preliminary data.</text>
</comment>
<protein>
    <submittedName>
        <fullName evidence="1">Uncharacterized protein</fullName>
    </submittedName>
</protein>
<proteinExistence type="predicted"/>
<accession>A0ABQ7JHC6</accession>
<name>A0ABQ7JHC6_9FUNG</name>
<evidence type="ECO:0000313" key="2">
    <source>
        <dbReference type="Proteomes" id="UP001194696"/>
    </source>
</evidence>
<dbReference type="Proteomes" id="UP001194696">
    <property type="component" value="Unassembled WGS sequence"/>
</dbReference>
<gene>
    <name evidence="1" type="ORF">BGZ96_005392</name>
</gene>
<organism evidence="1 2">
    <name type="scientific">Linnemannia gamsii</name>
    <dbReference type="NCBI Taxonomy" id="64522"/>
    <lineage>
        <taxon>Eukaryota</taxon>
        <taxon>Fungi</taxon>
        <taxon>Fungi incertae sedis</taxon>
        <taxon>Mucoromycota</taxon>
        <taxon>Mortierellomycotina</taxon>
        <taxon>Mortierellomycetes</taxon>
        <taxon>Mortierellales</taxon>
        <taxon>Mortierellaceae</taxon>
        <taxon>Linnemannia</taxon>
    </lineage>
</organism>
<dbReference type="EMBL" id="JAAAIM010002526">
    <property type="protein sequence ID" value="KAG0272291.1"/>
    <property type="molecule type" value="Genomic_DNA"/>
</dbReference>
<keyword evidence="2" id="KW-1185">Reference proteome</keyword>
<evidence type="ECO:0000313" key="1">
    <source>
        <dbReference type="EMBL" id="KAG0272291.1"/>
    </source>
</evidence>
<dbReference type="Gene3D" id="3.30.2130.10">
    <property type="entry name" value="VC0802-like"/>
    <property type="match status" value="1"/>
</dbReference>